<dbReference type="GO" id="GO:0016020">
    <property type="term" value="C:membrane"/>
    <property type="evidence" value="ECO:0007669"/>
    <property type="project" value="UniProtKB-SubCell"/>
</dbReference>
<dbReference type="InterPro" id="IPR059179">
    <property type="entry name" value="MLKL-like_MCAfunc"/>
</dbReference>
<dbReference type="Pfam" id="PF00069">
    <property type="entry name" value="Pkinase"/>
    <property type="match status" value="1"/>
</dbReference>
<keyword evidence="9" id="KW-1133">Transmembrane helix</keyword>
<dbReference type="Pfam" id="PF22215">
    <property type="entry name" value="MLKL_N"/>
    <property type="match status" value="1"/>
</dbReference>
<feature type="domain" description="Protein kinase" evidence="13">
    <location>
        <begin position="192"/>
        <end position="489"/>
    </location>
</feature>
<evidence type="ECO:0000313" key="15">
    <source>
        <dbReference type="Proteomes" id="UP000823388"/>
    </source>
</evidence>
<protein>
    <recommendedName>
        <fullName evidence="13">Protein kinase domain-containing protein</fullName>
    </recommendedName>
</protein>
<evidence type="ECO:0000256" key="10">
    <source>
        <dbReference type="ARBA" id="ARBA00023136"/>
    </source>
</evidence>
<keyword evidence="7" id="KW-0418">Kinase</keyword>
<dbReference type="PROSITE" id="PS00108">
    <property type="entry name" value="PROTEIN_KINASE_ST"/>
    <property type="match status" value="1"/>
</dbReference>
<dbReference type="CDD" id="cd21037">
    <property type="entry name" value="MLKL_NTD"/>
    <property type="match status" value="1"/>
</dbReference>
<sequence length="516" mass="58080">MADPVAGVEKIVKLGLAIKDAVDTARHNEECHEIRKRVLRFSDILSHLQQTGMINDSPAMSGALEDLEESLHQGLELVMACQERSTIRRLISAGDLSKQLRRVKEDILNKVMLASFAINAHTTIVLHTIQAGGHPPLRLPEDTGMAETSRNSHSINDARRNNVPAGSKAPFPPLLGLRKFKLSELEAATSNFSHDNIIGQGGHSIVFKGVLNDGYMVAIKKILDPDKFNWAHTLDTHLLVSKLQHKNIVKILGYVNHEVRTTPFPWFFKRREGRVIKTEYFLVEEYATNRSLHNIIIGFGLRWSSLFQIIEGVAQGMHCLHEQGIVHLDLKPGNVLLDSDMNPKIIDFGISEVLRDNMIYTRVDGVRGTLGYIAPEHMADGTVSTKNDVYAFGMTLVETIGSILKSKPPRDEYPLDGWAWDAREYGTMDELFDPTLYNNDESQLMEIKRCVEVALLCTQCDRADRPPMEDVLQMLRGLKELPTPKKPTYILRPFTKQTVVNFGLNAIYTERRAIES</sequence>
<dbReference type="PROSITE" id="PS50011">
    <property type="entry name" value="PROTEIN_KINASE_DOM"/>
    <property type="match status" value="1"/>
</dbReference>
<dbReference type="Gene3D" id="3.30.200.20">
    <property type="entry name" value="Phosphorylase Kinase, domain 1"/>
    <property type="match status" value="1"/>
</dbReference>
<evidence type="ECO:0000259" key="13">
    <source>
        <dbReference type="PROSITE" id="PS50011"/>
    </source>
</evidence>
<proteinExistence type="predicted"/>
<dbReference type="EMBL" id="CM029051">
    <property type="protein sequence ID" value="KAG2564013.1"/>
    <property type="molecule type" value="Genomic_DNA"/>
</dbReference>
<dbReference type="AlphaFoldDB" id="A0A8T0PPY6"/>
<evidence type="ECO:0000256" key="3">
    <source>
        <dbReference type="ARBA" id="ARBA00022679"/>
    </source>
</evidence>
<keyword evidence="8 12" id="KW-0067">ATP-binding</keyword>
<evidence type="ECO:0000256" key="11">
    <source>
        <dbReference type="ARBA" id="ARBA00023180"/>
    </source>
</evidence>
<keyword evidence="4" id="KW-0812">Transmembrane</keyword>
<dbReference type="EMBL" id="CM029051">
    <property type="protein sequence ID" value="KAG2564010.1"/>
    <property type="molecule type" value="Genomic_DNA"/>
</dbReference>
<evidence type="ECO:0000256" key="1">
    <source>
        <dbReference type="ARBA" id="ARBA00004479"/>
    </source>
</evidence>
<keyword evidence="6 12" id="KW-0547">Nucleotide-binding</keyword>
<dbReference type="InterPro" id="IPR008271">
    <property type="entry name" value="Ser/Thr_kinase_AS"/>
</dbReference>
<dbReference type="PANTHER" id="PTHR27006">
    <property type="entry name" value="PROMASTIGOTE SURFACE ANTIGEN PROTEIN PSA"/>
    <property type="match status" value="1"/>
</dbReference>
<evidence type="ECO:0000256" key="8">
    <source>
        <dbReference type="ARBA" id="ARBA00022840"/>
    </source>
</evidence>
<reference evidence="14" key="1">
    <citation type="submission" date="2020-05" db="EMBL/GenBank/DDBJ databases">
        <title>WGS assembly of Panicum virgatum.</title>
        <authorList>
            <person name="Lovell J.T."/>
            <person name="Jenkins J."/>
            <person name="Shu S."/>
            <person name="Juenger T.E."/>
            <person name="Schmutz J."/>
        </authorList>
    </citation>
    <scope>NUCLEOTIDE SEQUENCE</scope>
    <source>
        <strain evidence="14">AP13</strain>
    </source>
</reference>
<keyword evidence="11" id="KW-0325">Glycoprotein</keyword>
<gene>
    <name evidence="14" type="ORF">PVAP13_8KG343300</name>
</gene>
<dbReference type="GO" id="GO:0005524">
    <property type="term" value="F:ATP binding"/>
    <property type="evidence" value="ECO:0007669"/>
    <property type="project" value="UniProtKB-UniRule"/>
</dbReference>
<keyword evidence="15" id="KW-1185">Reference proteome</keyword>
<dbReference type="SUPFAM" id="SSF56112">
    <property type="entry name" value="Protein kinase-like (PK-like)"/>
    <property type="match status" value="1"/>
</dbReference>
<evidence type="ECO:0000313" key="14">
    <source>
        <dbReference type="EMBL" id="KAG2564013.1"/>
    </source>
</evidence>
<evidence type="ECO:0000256" key="5">
    <source>
        <dbReference type="ARBA" id="ARBA00022729"/>
    </source>
</evidence>
<keyword evidence="3" id="KW-0808">Transferase</keyword>
<evidence type="ECO:0000256" key="7">
    <source>
        <dbReference type="ARBA" id="ARBA00022777"/>
    </source>
</evidence>
<keyword evidence="10" id="KW-0472">Membrane</keyword>
<dbReference type="GO" id="GO:0007166">
    <property type="term" value="P:cell surface receptor signaling pathway"/>
    <property type="evidence" value="ECO:0007669"/>
    <property type="project" value="InterPro"/>
</dbReference>
<evidence type="ECO:0000256" key="9">
    <source>
        <dbReference type="ARBA" id="ARBA00022989"/>
    </source>
</evidence>
<keyword evidence="5" id="KW-0732">Signal</keyword>
<keyword evidence="2" id="KW-0723">Serine/threonine-protein kinase</keyword>
<accession>A0A8T0PPY6</accession>
<dbReference type="InterPro" id="IPR036537">
    <property type="entry name" value="Adaptor_Cbl_N_dom_sf"/>
</dbReference>
<dbReference type="Gene3D" id="1.10.510.10">
    <property type="entry name" value="Transferase(Phosphotransferase) domain 1"/>
    <property type="match status" value="1"/>
</dbReference>
<evidence type="ECO:0000256" key="4">
    <source>
        <dbReference type="ARBA" id="ARBA00022692"/>
    </source>
</evidence>
<evidence type="ECO:0000256" key="2">
    <source>
        <dbReference type="ARBA" id="ARBA00022527"/>
    </source>
</evidence>
<dbReference type="OrthoDB" id="688481at2759"/>
<organism evidence="14 15">
    <name type="scientific">Panicum virgatum</name>
    <name type="common">Blackwell switchgrass</name>
    <dbReference type="NCBI Taxonomy" id="38727"/>
    <lineage>
        <taxon>Eukaryota</taxon>
        <taxon>Viridiplantae</taxon>
        <taxon>Streptophyta</taxon>
        <taxon>Embryophyta</taxon>
        <taxon>Tracheophyta</taxon>
        <taxon>Spermatophyta</taxon>
        <taxon>Magnoliopsida</taxon>
        <taxon>Liliopsida</taxon>
        <taxon>Poales</taxon>
        <taxon>Poaceae</taxon>
        <taxon>PACMAD clade</taxon>
        <taxon>Panicoideae</taxon>
        <taxon>Panicodae</taxon>
        <taxon>Paniceae</taxon>
        <taxon>Panicinae</taxon>
        <taxon>Panicum</taxon>
        <taxon>Panicum sect. Hiantes</taxon>
    </lineage>
</organism>
<dbReference type="FunFam" id="1.10.510.10:FF:000590">
    <property type="entry name" value="PR5-like receptor kinase"/>
    <property type="match status" value="1"/>
</dbReference>
<dbReference type="InterPro" id="IPR017441">
    <property type="entry name" value="Protein_kinase_ATP_BS"/>
</dbReference>
<comment type="subcellular location">
    <subcellularLocation>
        <location evidence="1">Membrane</location>
        <topology evidence="1">Single-pass type I membrane protein</topology>
    </subcellularLocation>
</comment>
<dbReference type="Gene3D" id="1.20.930.20">
    <property type="entry name" value="Adaptor protein Cbl, N-terminal domain"/>
    <property type="match status" value="1"/>
</dbReference>
<dbReference type="GO" id="GO:0004674">
    <property type="term" value="F:protein serine/threonine kinase activity"/>
    <property type="evidence" value="ECO:0007669"/>
    <property type="project" value="UniProtKB-KW"/>
</dbReference>
<dbReference type="EMBL" id="CM029051">
    <property type="protein sequence ID" value="KAG2564011.1"/>
    <property type="molecule type" value="Genomic_DNA"/>
</dbReference>
<evidence type="ECO:0000256" key="6">
    <source>
        <dbReference type="ARBA" id="ARBA00022741"/>
    </source>
</evidence>
<name>A0A8T0PPY6_PANVG</name>
<feature type="binding site" evidence="12">
    <location>
        <position position="221"/>
    </location>
    <ligand>
        <name>ATP</name>
        <dbReference type="ChEBI" id="CHEBI:30616"/>
    </ligand>
</feature>
<dbReference type="Proteomes" id="UP000823388">
    <property type="component" value="Chromosome 8K"/>
</dbReference>
<dbReference type="InterPro" id="IPR000719">
    <property type="entry name" value="Prot_kinase_dom"/>
</dbReference>
<dbReference type="InterPro" id="IPR054000">
    <property type="entry name" value="MLKL_N"/>
</dbReference>
<dbReference type="PANTHER" id="PTHR27006:SF601">
    <property type="entry name" value="PROTEIN KINASE DOMAIN-CONTAINING PROTEIN"/>
    <property type="match status" value="1"/>
</dbReference>
<dbReference type="PROSITE" id="PS00107">
    <property type="entry name" value="PROTEIN_KINASE_ATP"/>
    <property type="match status" value="1"/>
</dbReference>
<comment type="caution">
    <text evidence="14">The sequence shown here is derived from an EMBL/GenBank/DDBJ whole genome shotgun (WGS) entry which is preliminary data.</text>
</comment>
<dbReference type="SMART" id="SM00220">
    <property type="entry name" value="S_TKc"/>
    <property type="match status" value="1"/>
</dbReference>
<dbReference type="InterPro" id="IPR011009">
    <property type="entry name" value="Kinase-like_dom_sf"/>
</dbReference>
<evidence type="ECO:0000256" key="12">
    <source>
        <dbReference type="PROSITE-ProRule" id="PRU10141"/>
    </source>
</evidence>